<dbReference type="AlphaFoldDB" id="A0A8D9HKE9"/>
<evidence type="ECO:0000256" key="2">
    <source>
        <dbReference type="ARBA" id="ARBA00023015"/>
    </source>
</evidence>
<feature type="compositionally biased region" description="Low complexity" evidence="8">
    <location>
        <begin position="562"/>
        <end position="578"/>
    </location>
</feature>
<dbReference type="Pfam" id="PF04305">
    <property type="entry name" value="DUF455"/>
    <property type="match status" value="1"/>
</dbReference>
<evidence type="ECO:0000256" key="3">
    <source>
        <dbReference type="ARBA" id="ARBA00023117"/>
    </source>
</evidence>
<dbReference type="SUPFAM" id="SSF47240">
    <property type="entry name" value="Ferritin-like"/>
    <property type="match status" value="1"/>
</dbReference>
<dbReference type="InterPro" id="IPR036427">
    <property type="entry name" value="Bromodomain-like_sf"/>
</dbReference>
<evidence type="ECO:0000256" key="7">
    <source>
        <dbReference type="SAM" id="Coils"/>
    </source>
</evidence>
<keyword evidence="2" id="KW-0805">Transcription regulation</keyword>
<keyword evidence="5" id="KW-0539">Nucleus</keyword>
<dbReference type="InterPro" id="IPR038336">
    <property type="entry name" value="NET_sf"/>
</dbReference>
<feature type="compositionally biased region" description="Polar residues" evidence="8">
    <location>
        <begin position="54"/>
        <end position="68"/>
    </location>
</feature>
<dbReference type="SUPFAM" id="SSF47370">
    <property type="entry name" value="Bromodomain"/>
    <property type="match status" value="1"/>
</dbReference>
<feature type="domain" description="NET" evidence="10">
    <location>
        <begin position="583"/>
        <end position="664"/>
    </location>
</feature>
<feature type="compositionally biased region" description="Basic and acidic residues" evidence="8">
    <location>
        <begin position="41"/>
        <end position="53"/>
    </location>
</feature>
<dbReference type="Pfam" id="PF17035">
    <property type="entry name" value="BET"/>
    <property type="match status" value="1"/>
</dbReference>
<dbReference type="FunFam" id="1.20.920.10:FF:000050">
    <property type="entry name" value="Transcription factor GTE4"/>
    <property type="match status" value="1"/>
</dbReference>
<feature type="compositionally biased region" description="Basic residues" evidence="8">
    <location>
        <begin position="20"/>
        <end position="31"/>
    </location>
</feature>
<evidence type="ECO:0000313" key="12">
    <source>
        <dbReference type="Proteomes" id="UP000694005"/>
    </source>
</evidence>
<evidence type="ECO:0008006" key="13">
    <source>
        <dbReference type="Google" id="ProtNLM"/>
    </source>
</evidence>
<dbReference type="PROSITE" id="PS51525">
    <property type="entry name" value="NET"/>
    <property type="match status" value="1"/>
</dbReference>
<dbReference type="GO" id="GO:0005634">
    <property type="term" value="C:nucleus"/>
    <property type="evidence" value="ECO:0007669"/>
    <property type="project" value="UniProtKB-SubCell"/>
</dbReference>
<feature type="compositionally biased region" description="Basic and acidic residues" evidence="8">
    <location>
        <begin position="73"/>
        <end position="83"/>
    </location>
</feature>
<sequence length="1109" mass="122415">MASEPVNGEGTDGAREKQKIKVYTRKGKGQRKLSPFFAFDVDNREKPEGDLENNRQSLAQESEKSPVSSVAKDSAEAPSEKVIDKPLMEAFTEAEPQDDTSLSLAPTDKSVIQPVSDPLSQEDANAFTGDKSVEVPSQSNTAQDDVNTVVVDENSIKESLAQEDVSAMIVDKKAIEAPSQTISAEDANTVVVVDKNPIEVSSDEDVHVVDADNLIKESQIDSQQPAGVASDSAQSIHATASESMPMEEDVDGRIKIHVPSKSKQEKEEIRKKLEDQLNVVRDLVKKIEDKEGEIGACNDSRLLASADINNGGGRILPGLASDGLPREVIRTPRHLNQLSISVLENAHGVSEHVEKEKRTPKANQFYRTSEFLLGDKLPPAESNKKSKSSAKKHGGEAGHGFTAGSKVFKNCSALLERLMKHKHGWVFNAPVDVKGLGLHDYFAIIEHPMDLGTVKSALANNLYKSPREFAEDVRLTFHNAMTYNPPGQDVHIMAEVLLQMFEERWAVIEADYNRQLRFASGYEMNLPASTMRSRFGPTMPPPPISVSNTMDWSGLPSDLQHPKPTTTPGRTPTSARTPALKKPKANEPNKRDMTYEEKQKLSGQLQNLPPEKLDAIVQIVNKRNTAVKLRDEEIEVDIDSVDPETLWELDRFVTNYKKGLSKKKRRAELAIQAKAEAERNSQQQMAPAPVAHEFSREGGNTGKEVVRMLIHLRPFPTNYLSPRSLTICSSLSSSPTPQHKLWSGLDNWRNSPINDLRLWGPNGPLLPSSSSTSSTFHGLVSAASSLADLGALVLSTSDPLSKSHISHLAFSRWRRENNLPVGSISNLPSSPSRPPKPLLVPTNEVPSPKETDLPLNAYMLHNLAHIELNAIDLAWDTVARFSPFFDVLGRKFFDDFAHVADDESRHFMWCSQRLAELGFKYGDMPANNLLMRECENTSNNVAARLAVIPLVQEARGLDAGPRLVKRLMGFGDHRTSKIVAKIAEEEIAHVAVGVDWFLSVCQKMNRAPCPTFKGTDKSYNSSLPYAFISSSDLIKEYGAELRGPFNHSSREIAGIPRDWYDPSCATEADEGGNKQGDKEKLSAVYDRLTHLISMESENSSLERPAKSNE</sequence>
<dbReference type="CDD" id="cd05506">
    <property type="entry name" value="Bromo_plant1"/>
    <property type="match status" value="1"/>
</dbReference>
<dbReference type="PRINTS" id="PR00503">
    <property type="entry name" value="BROMODOMAIN"/>
</dbReference>
<dbReference type="EMBL" id="LS974624">
    <property type="protein sequence ID" value="CAG7900189.1"/>
    <property type="molecule type" value="Genomic_DNA"/>
</dbReference>
<dbReference type="Gramene" id="A08p38550.2_BraZ1">
    <property type="protein sequence ID" value="A08p38550.2_BraZ1.CDS"/>
    <property type="gene ID" value="A08g38550.2_BraZ1"/>
</dbReference>
<feature type="compositionally biased region" description="Polar residues" evidence="8">
    <location>
        <begin position="220"/>
        <end position="242"/>
    </location>
</feature>
<evidence type="ECO:0000256" key="8">
    <source>
        <dbReference type="SAM" id="MobiDB-lite"/>
    </source>
</evidence>
<dbReference type="InterPro" id="IPR027353">
    <property type="entry name" value="NET_dom"/>
</dbReference>
<dbReference type="SMART" id="SM00297">
    <property type="entry name" value="BROMO"/>
    <property type="match status" value="1"/>
</dbReference>
<dbReference type="CDD" id="cd00657">
    <property type="entry name" value="Ferritin_like"/>
    <property type="match status" value="1"/>
</dbReference>
<dbReference type="InterPro" id="IPR007402">
    <property type="entry name" value="DUF455"/>
</dbReference>
<protein>
    <recommendedName>
        <fullName evidence="13">Bromo domain-containing protein</fullName>
    </recommendedName>
</protein>
<dbReference type="GO" id="GO:0009294">
    <property type="term" value="P:DNA-mediated transformation"/>
    <property type="evidence" value="ECO:0007669"/>
    <property type="project" value="UniProtKB-ARBA"/>
</dbReference>
<dbReference type="Pfam" id="PF00439">
    <property type="entry name" value="Bromodomain"/>
    <property type="match status" value="1"/>
</dbReference>
<feature type="domain" description="Bromo" evidence="9">
    <location>
        <begin position="419"/>
        <end position="491"/>
    </location>
</feature>
<feature type="region of interest" description="Disordered" evidence="8">
    <location>
        <begin position="1"/>
        <end position="83"/>
    </location>
</feature>
<feature type="region of interest" description="Disordered" evidence="8">
    <location>
        <begin position="677"/>
        <end position="697"/>
    </location>
</feature>
<dbReference type="InterPro" id="IPR001487">
    <property type="entry name" value="Bromodomain"/>
</dbReference>
<dbReference type="InterPro" id="IPR009078">
    <property type="entry name" value="Ferritin-like_SF"/>
</dbReference>
<dbReference type="PANTHER" id="PTHR45926">
    <property type="entry name" value="OSJNBA0053K19.4 PROTEIN"/>
    <property type="match status" value="1"/>
</dbReference>
<feature type="coiled-coil region" evidence="7">
    <location>
        <begin position="263"/>
        <end position="293"/>
    </location>
</feature>
<keyword evidence="7" id="KW-0175">Coiled coil</keyword>
<comment type="subcellular location">
    <subcellularLocation>
        <location evidence="1">Nucleus</location>
    </subcellularLocation>
</comment>
<evidence type="ECO:0000256" key="4">
    <source>
        <dbReference type="ARBA" id="ARBA00023163"/>
    </source>
</evidence>
<evidence type="ECO:0000259" key="10">
    <source>
        <dbReference type="PROSITE" id="PS51525"/>
    </source>
</evidence>
<evidence type="ECO:0000313" key="11">
    <source>
        <dbReference type="EMBL" id="CAG7900189.1"/>
    </source>
</evidence>
<name>A0A8D9HKE9_BRACM</name>
<accession>A0A8D9HKE9</accession>
<evidence type="ECO:0000256" key="1">
    <source>
        <dbReference type="ARBA" id="ARBA00004123"/>
    </source>
</evidence>
<feature type="region of interest" description="Disordered" evidence="8">
    <location>
        <begin position="533"/>
        <end position="591"/>
    </location>
</feature>
<dbReference type="Gene3D" id="1.20.920.10">
    <property type="entry name" value="Bromodomain-like"/>
    <property type="match status" value="1"/>
</dbReference>
<proteinExistence type="predicted"/>
<evidence type="ECO:0000259" key="9">
    <source>
        <dbReference type="PROSITE" id="PS50014"/>
    </source>
</evidence>
<keyword evidence="3 6" id="KW-0103">Bromodomain</keyword>
<dbReference type="Proteomes" id="UP000694005">
    <property type="component" value="Chromosome A08"/>
</dbReference>
<evidence type="ECO:0000256" key="5">
    <source>
        <dbReference type="ARBA" id="ARBA00023242"/>
    </source>
</evidence>
<dbReference type="Gene3D" id="1.20.1270.220">
    <property type="match status" value="1"/>
</dbReference>
<dbReference type="PROSITE" id="PS50014">
    <property type="entry name" value="BROMODOMAIN_2"/>
    <property type="match status" value="1"/>
</dbReference>
<gene>
    <name evidence="11" type="ORF">BRAPAZ1V2_A08P38550.2</name>
</gene>
<dbReference type="InterPro" id="IPR037377">
    <property type="entry name" value="GTE_bromo"/>
</dbReference>
<feature type="region of interest" description="Disordered" evidence="8">
    <location>
        <begin position="376"/>
        <end position="399"/>
    </location>
</feature>
<reference evidence="11 12" key="1">
    <citation type="submission" date="2021-07" db="EMBL/GenBank/DDBJ databases">
        <authorList>
            <consortium name="Genoscope - CEA"/>
            <person name="William W."/>
        </authorList>
    </citation>
    <scope>NUCLEOTIDE SEQUENCE [LARGE SCALE GENOMIC DNA]</scope>
</reference>
<organism evidence="11 12">
    <name type="scientific">Brassica campestris</name>
    <name type="common">Field mustard</name>
    <dbReference type="NCBI Taxonomy" id="3711"/>
    <lineage>
        <taxon>Eukaryota</taxon>
        <taxon>Viridiplantae</taxon>
        <taxon>Streptophyta</taxon>
        <taxon>Embryophyta</taxon>
        <taxon>Tracheophyta</taxon>
        <taxon>Spermatophyta</taxon>
        <taxon>Magnoliopsida</taxon>
        <taxon>eudicotyledons</taxon>
        <taxon>Gunneridae</taxon>
        <taxon>Pentapetalae</taxon>
        <taxon>rosids</taxon>
        <taxon>malvids</taxon>
        <taxon>Brassicales</taxon>
        <taxon>Brassicaceae</taxon>
        <taxon>Brassiceae</taxon>
        <taxon>Brassica</taxon>
    </lineage>
</organism>
<dbReference type="FunFam" id="1.20.1270.220:FF:000002">
    <property type="entry name" value="Transcription factor GTE4"/>
    <property type="match status" value="1"/>
</dbReference>
<keyword evidence="4" id="KW-0804">Transcription</keyword>
<feature type="region of interest" description="Disordered" evidence="8">
    <location>
        <begin position="218"/>
        <end position="249"/>
    </location>
</feature>
<evidence type="ECO:0000256" key="6">
    <source>
        <dbReference type="PROSITE-ProRule" id="PRU00035"/>
    </source>
</evidence>